<protein>
    <submittedName>
        <fullName evidence="2">TRAPP trafficking subunit Trs65-domain-containing protein</fullName>
    </submittedName>
</protein>
<dbReference type="Proteomes" id="UP000799770">
    <property type="component" value="Unassembled WGS sequence"/>
</dbReference>
<evidence type="ECO:0000313" key="2">
    <source>
        <dbReference type="EMBL" id="KAF2108551.1"/>
    </source>
</evidence>
<dbReference type="AlphaFoldDB" id="A0A6A5YQX5"/>
<dbReference type="PANTHER" id="PTHR28159:SF1">
    <property type="entry name" value="TRAFFICKING PROTEIN PARTICLE COMPLEX II-SPECIFIC SUBUNIT 65"/>
    <property type="match status" value="1"/>
</dbReference>
<reference evidence="2" key="1">
    <citation type="journal article" date="2020" name="Stud. Mycol.">
        <title>101 Dothideomycetes genomes: a test case for predicting lifestyles and emergence of pathogens.</title>
        <authorList>
            <person name="Haridas S."/>
            <person name="Albert R."/>
            <person name="Binder M."/>
            <person name="Bloem J."/>
            <person name="Labutti K."/>
            <person name="Salamov A."/>
            <person name="Andreopoulos B."/>
            <person name="Baker S."/>
            <person name="Barry K."/>
            <person name="Bills G."/>
            <person name="Bluhm B."/>
            <person name="Cannon C."/>
            <person name="Castanera R."/>
            <person name="Culley D."/>
            <person name="Daum C."/>
            <person name="Ezra D."/>
            <person name="Gonzalez J."/>
            <person name="Henrissat B."/>
            <person name="Kuo A."/>
            <person name="Liang C."/>
            <person name="Lipzen A."/>
            <person name="Lutzoni F."/>
            <person name="Magnuson J."/>
            <person name="Mondo S."/>
            <person name="Nolan M."/>
            <person name="Ohm R."/>
            <person name="Pangilinan J."/>
            <person name="Park H.-J."/>
            <person name="Ramirez L."/>
            <person name="Alfaro M."/>
            <person name="Sun H."/>
            <person name="Tritt A."/>
            <person name="Yoshinaga Y."/>
            <person name="Zwiers L.-H."/>
            <person name="Turgeon B."/>
            <person name="Goodwin S."/>
            <person name="Spatafora J."/>
            <person name="Crous P."/>
            <person name="Grigoriev I."/>
        </authorList>
    </citation>
    <scope>NUCLEOTIDE SEQUENCE</scope>
    <source>
        <strain evidence="2">CBS 627.86</strain>
    </source>
</reference>
<dbReference type="Pfam" id="PF12735">
    <property type="entry name" value="IgD3_Trs65"/>
    <property type="match status" value="1"/>
</dbReference>
<dbReference type="GO" id="GO:0006891">
    <property type="term" value="P:intra-Golgi vesicle-mediated transport"/>
    <property type="evidence" value="ECO:0007669"/>
    <property type="project" value="InterPro"/>
</dbReference>
<evidence type="ECO:0000313" key="3">
    <source>
        <dbReference type="Proteomes" id="UP000799770"/>
    </source>
</evidence>
<keyword evidence="3" id="KW-1185">Reference proteome</keyword>
<dbReference type="InterPro" id="IPR024662">
    <property type="entry name" value="Trs65"/>
</dbReference>
<dbReference type="GO" id="GO:1990071">
    <property type="term" value="C:TRAPPII protein complex"/>
    <property type="evidence" value="ECO:0007669"/>
    <property type="project" value="InterPro"/>
</dbReference>
<dbReference type="InterPro" id="IPR055420">
    <property type="entry name" value="IgD3_Trs65"/>
</dbReference>
<proteinExistence type="predicted"/>
<accession>A0A6A5YQX5</accession>
<evidence type="ECO:0000259" key="1">
    <source>
        <dbReference type="Pfam" id="PF12735"/>
    </source>
</evidence>
<dbReference type="OrthoDB" id="5345392at2759"/>
<gene>
    <name evidence="2" type="ORF">BDV96DRAFT_587407</name>
</gene>
<dbReference type="PANTHER" id="PTHR28159">
    <property type="entry name" value="TRAFFICKING PROTEIN PARTICLE COMPLEX II-SPECIFIC SUBUNIT 65"/>
    <property type="match status" value="1"/>
</dbReference>
<dbReference type="GO" id="GO:0005802">
    <property type="term" value="C:trans-Golgi network"/>
    <property type="evidence" value="ECO:0007669"/>
    <property type="project" value="TreeGrafter"/>
</dbReference>
<sequence length="578" mass="63822">MASSVEEARPRGSVEFVESSILEAVVPSDSFIDLEDELSSWDGRTEDENSSILPFVSPRQVLLFDELVPVYVVFRTPFIEEPTLKAYLSRLAIVLEGFVFSSAPSPEPEAKAPPPKELIYSETIKDSNAPITIYHDEGDNYHIYVVWKVEVFIPRPRGRFHKPFIYFQPSASLRPAQRKKIVLDDEYLPSKVPTAINLLRPFENDPALEGIHPRLSALRISKIAPTAPVAKELVRPIHCGQRRLFRALPALIWRMRYSKIQASLSDASLMASLDLEVAHVTSCSISIDEIKLSLRGGLVKIIADNAGNQQVHKPGDQLTCLYKFTPDLAPDGTQALGADGHILDLRIKAKVLVSKDCKPNIAIEWRTAVDFTIDQSPSLVRAAHRLSNPSAVAHLAPKAPDPDSLPAHDTTIQQEDDAKDKVINVTLTISGPPSVRVGEPFHWDVFIVNRSDKARKLAVLVIPKRRRDDRHKSQASVSSVGTHRVNSKDLLATAVVDENVVYAKQKQARTEPAELICLTTDVRIGHLAPGACYTADVKFLALSAGVLHVDAVRVVDLATQEVSDIRDLPSIVAIEKEG</sequence>
<name>A0A6A5YQX5_9PLEO</name>
<dbReference type="EMBL" id="ML977347">
    <property type="protein sequence ID" value="KAF2108551.1"/>
    <property type="molecule type" value="Genomic_DNA"/>
</dbReference>
<feature type="domain" description="Trafficking protein particle complex II-specific subunit 65 IgD3" evidence="1">
    <location>
        <begin position="402"/>
        <end position="573"/>
    </location>
</feature>
<organism evidence="2 3">
    <name type="scientific">Lophiotrema nucula</name>
    <dbReference type="NCBI Taxonomy" id="690887"/>
    <lineage>
        <taxon>Eukaryota</taxon>
        <taxon>Fungi</taxon>
        <taxon>Dikarya</taxon>
        <taxon>Ascomycota</taxon>
        <taxon>Pezizomycotina</taxon>
        <taxon>Dothideomycetes</taxon>
        <taxon>Pleosporomycetidae</taxon>
        <taxon>Pleosporales</taxon>
        <taxon>Lophiotremataceae</taxon>
        <taxon>Lophiotrema</taxon>
    </lineage>
</organism>